<evidence type="ECO:0000256" key="1">
    <source>
        <dbReference type="SAM" id="Coils"/>
    </source>
</evidence>
<dbReference type="AlphaFoldDB" id="A0AAU9J6M5"/>
<name>A0AAU9J6M5_9CILI</name>
<evidence type="ECO:0000313" key="2">
    <source>
        <dbReference type="EMBL" id="CAG9321609.1"/>
    </source>
</evidence>
<accession>A0AAU9J6M5</accession>
<proteinExistence type="predicted"/>
<protein>
    <submittedName>
        <fullName evidence="2">Uncharacterized protein</fullName>
    </submittedName>
</protein>
<dbReference type="EMBL" id="CAJZBQ010000028">
    <property type="protein sequence ID" value="CAG9321609.1"/>
    <property type="molecule type" value="Genomic_DNA"/>
</dbReference>
<gene>
    <name evidence="2" type="ORF">BSTOLATCC_MIC28885</name>
</gene>
<sequence length="435" mass="50423">MENISQDSFVNIYCIPSSAQKWSDENQLRPSIPSLKSLKNSKHPTWKSDSTSVSNNFFTKSNLITGDSDIDTIGLKLDYISIEKSYKSREPFSSNKIESAKCLVDQLKLKKERYETVKEYFESLKAQLKDSAKVLLSELETKRNALISEISFKFNQAANELKNEERKKAEFLAKIEIDVKEKINEIENVIDRVQSRLNSDKKIWNENIALEAKEVLQKPIKEYNVSIDITKINFPNFSWKFSNDEKFSESLHSTINKNPFNGVIPFSEVVYNSQANTPIKNKKRLSNLSTQDKSFVEISDIKTTEKKKTKHKEHRRMLSIQPNIEAHKKAKRIKISSLISEEKVPSLKHNQIAVYIPHGYPEYSCYYLLTCEPNIDSREIISSLSSHIGSNEKYTLHVKNSPSQDLIELKPYECPLLMYHKSQFSDYPRLYLERQ</sequence>
<comment type="caution">
    <text evidence="2">The sequence shown here is derived from an EMBL/GenBank/DDBJ whole genome shotgun (WGS) entry which is preliminary data.</text>
</comment>
<reference evidence="2" key="1">
    <citation type="submission" date="2021-09" db="EMBL/GenBank/DDBJ databases">
        <authorList>
            <consortium name="AG Swart"/>
            <person name="Singh M."/>
            <person name="Singh A."/>
            <person name="Seah K."/>
            <person name="Emmerich C."/>
        </authorList>
    </citation>
    <scope>NUCLEOTIDE SEQUENCE</scope>
    <source>
        <strain evidence="2">ATCC30299</strain>
    </source>
</reference>
<dbReference type="Proteomes" id="UP001162131">
    <property type="component" value="Unassembled WGS sequence"/>
</dbReference>
<keyword evidence="1" id="KW-0175">Coiled coil</keyword>
<evidence type="ECO:0000313" key="3">
    <source>
        <dbReference type="Proteomes" id="UP001162131"/>
    </source>
</evidence>
<feature type="coiled-coil region" evidence="1">
    <location>
        <begin position="97"/>
        <end position="192"/>
    </location>
</feature>
<keyword evidence="3" id="KW-1185">Reference proteome</keyword>
<organism evidence="2 3">
    <name type="scientific">Blepharisma stoltei</name>
    <dbReference type="NCBI Taxonomy" id="1481888"/>
    <lineage>
        <taxon>Eukaryota</taxon>
        <taxon>Sar</taxon>
        <taxon>Alveolata</taxon>
        <taxon>Ciliophora</taxon>
        <taxon>Postciliodesmatophora</taxon>
        <taxon>Heterotrichea</taxon>
        <taxon>Heterotrichida</taxon>
        <taxon>Blepharismidae</taxon>
        <taxon>Blepharisma</taxon>
    </lineage>
</organism>